<dbReference type="Proteomes" id="UP000781958">
    <property type="component" value="Unassembled WGS sequence"/>
</dbReference>
<dbReference type="CDD" id="cd16841">
    <property type="entry name" value="RraA_family"/>
    <property type="match status" value="1"/>
</dbReference>
<evidence type="ECO:0000256" key="4">
    <source>
        <dbReference type="ARBA" id="ARBA00030169"/>
    </source>
</evidence>
<dbReference type="PANTHER" id="PTHR33254">
    <property type="entry name" value="4-HYDROXY-4-METHYL-2-OXOGLUTARATE ALDOLASE 3-RELATED"/>
    <property type="match status" value="1"/>
</dbReference>
<keyword evidence="6" id="KW-1185">Reference proteome</keyword>
<name>A0ABS4SWK7_9PROT</name>
<proteinExistence type="predicted"/>
<dbReference type="Pfam" id="PF03737">
    <property type="entry name" value="RraA-like"/>
    <property type="match status" value="1"/>
</dbReference>
<dbReference type="InterPro" id="IPR005493">
    <property type="entry name" value="RraA/RraA-like"/>
</dbReference>
<evidence type="ECO:0000256" key="3">
    <source>
        <dbReference type="ARBA" id="ARBA00029596"/>
    </source>
</evidence>
<dbReference type="InterPro" id="IPR036704">
    <property type="entry name" value="RraA/RraA-like_sf"/>
</dbReference>
<comment type="caution">
    <text evidence="5">The sequence shown here is derived from an EMBL/GenBank/DDBJ whole genome shotgun (WGS) entry which is preliminary data.</text>
</comment>
<evidence type="ECO:0000256" key="2">
    <source>
        <dbReference type="ARBA" id="ARBA00016549"/>
    </source>
</evidence>
<dbReference type="EMBL" id="JAGINP010000037">
    <property type="protein sequence ID" value="MBP2296939.1"/>
    <property type="molecule type" value="Genomic_DNA"/>
</dbReference>
<dbReference type="PANTHER" id="PTHR33254:SF4">
    <property type="entry name" value="4-HYDROXY-4-METHYL-2-OXOGLUTARATE ALDOLASE 3-RELATED"/>
    <property type="match status" value="1"/>
</dbReference>
<sequence length="234" mass="25149">MQDRLSQTELDALAALDTPTVCNALERLVPERRGYGYTTRPFVCADPSAKPMVGYAVTATVRAQHPPREDAATLRERRLAWYRLVDASPRPSIVVIQDLDQPAGYGAFWGEVHTAVHRGLGALGAITDGSIRDLDQCAPGFQMLAGCVAPSHAWVRVEAMDLTVTVHGMTVHPGDLIHADRHGAVVIPHAVARQVTEAAAAVARREAVILEATRQPGFNAEALARAMGAADEIH</sequence>
<organism evidence="5 6">
    <name type="scientific">Azospirillum rugosum</name>
    <dbReference type="NCBI Taxonomy" id="416170"/>
    <lineage>
        <taxon>Bacteria</taxon>
        <taxon>Pseudomonadati</taxon>
        <taxon>Pseudomonadota</taxon>
        <taxon>Alphaproteobacteria</taxon>
        <taxon>Rhodospirillales</taxon>
        <taxon>Azospirillaceae</taxon>
        <taxon>Azospirillum</taxon>
    </lineage>
</organism>
<accession>A0ABS4SWK7</accession>
<dbReference type="RefSeq" id="WP_209772823.1">
    <property type="nucleotide sequence ID" value="NZ_JAGINP010000037.1"/>
</dbReference>
<dbReference type="Gene3D" id="3.50.30.40">
    <property type="entry name" value="Ribonuclease E inhibitor RraA/RraA-like"/>
    <property type="match status" value="1"/>
</dbReference>
<dbReference type="SUPFAM" id="SSF89562">
    <property type="entry name" value="RraA-like"/>
    <property type="match status" value="1"/>
</dbReference>
<evidence type="ECO:0000313" key="6">
    <source>
        <dbReference type="Proteomes" id="UP000781958"/>
    </source>
</evidence>
<gene>
    <name evidence="5" type="ORF">J2851_006758</name>
</gene>
<evidence type="ECO:0000313" key="5">
    <source>
        <dbReference type="EMBL" id="MBP2296939.1"/>
    </source>
</evidence>
<reference evidence="5 6" key="1">
    <citation type="submission" date="2021-03" db="EMBL/GenBank/DDBJ databases">
        <title>Genomic Encyclopedia of Type Strains, Phase III (KMG-III): the genomes of soil and plant-associated and newly described type strains.</title>
        <authorList>
            <person name="Whitman W."/>
        </authorList>
    </citation>
    <scope>NUCLEOTIDE SEQUENCE [LARGE SCALE GENOMIC DNA]</scope>
    <source>
        <strain evidence="5 6">IMMIB AFH-6</strain>
    </source>
</reference>
<protein>
    <recommendedName>
        <fullName evidence="2">Putative 4-hydroxy-4-methyl-2-oxoglutarate aldolase</fullName>
    </recommendedName>
    <alternativeName>
        <fullName evidence="3">Regulator of ribonuclease activity homolog</fullName>
    </alternativeName>
    <alternativeName>
        <fullName evidence="4">RraA-like protein</fullName>
    </alternativeName>
</protein>
<evidence type="ECO:0000256" key="1">
    <source>
        <dbReference type="ARBA" id="ARBA00001968"/>
    </source>
</evidence>
<comment type="cofactor">
    <cofactor evidence="1">
        <name>a divalent metal cation</name>
        <dbReference type="ChEBI" id="CHEBI:60240"/>
    </cofactor>
</comment>